<name>A0A6L8QAW2_9ACTN</name>
<proteinExistence type="predicted"/>
<evidence type="ECO:0000313" key="2">
    <source>
        <dbReference type="Proteomes" id="UP000472380"/>
    </source>
</evidence>
<accession>A0A6L8QAW2</accession>
<organism evidence="1 2">
    <name type="scientific">Adlercreutzia equolifaciens</name>
    <dbReference type="NCBI Taxonomy" id="446660"/>
    <lineage>
        <taxon>Bacteria</taxon>
        <taxon>Bacillati</taxon>
        <taxon>Actinomycetota</taxon>
        <taxon>Coriobacteriia</taxon>
        <taxon>Eggerthellales</taxon>
        <taxon>Eggerthellaceae</taxon>
        <taxon>Adlercreutzia</taxon>
    </lineage>
</organism>
<reference evidence="1 2" key="1">
    <citation type="submission" date="2019-07" db="EMBL/GenBank/DDBJ databases">
        <title>Draft genome sequence of Adlercreutzia equolifaciens IPLA 37004, a human intestinal strain that does not produces equol from daidzein.</title>
        <authorList>
            <person name="Vazquez L."/>
            <person name="Florez A.B."/>
            <person name="Mayo B."/>
        </authorList>
    </citation>
    <scope>NUCLEOTIDE SEQUENCE [LARGE SCALE GENOMIC DNA]</scope>
    <source>
        <strain evidence="1 2">IPLA 37004</strain>
    </source>
</reference>
<comment type="caution">
    <text evidence="1">The sequence shown here is derived from an EMBL/GenBank/DDBJ whole genome shotgun (WGS) entry which is preliminary data.</text>
</comment>
<evidence type="ECO:0000313" key="1">
    <source>
        <dbReference type="EMBL" id="MZG29145.1"/>
    </source>
</evidence>
<dbReference type="AlphaFoldDB" id="A0A6L8QAW2"/>
<dbReference type="EMBL" id="VJNE01000081">
    <property type="protein sequence ID" value="MZG29145.1"/>
    <property type="molecule type" value="Genomic_DNA"/>
</dbReference>
<sequence length="60" mass="6204">MRIVSRLCSVIGAVLLAAVALLAISATVAPRFMGLHSYAIVSGSMEPSFPVGSLVYAEPI</sequence>
<dbReference type="Proteomes" id="UP000472380">
    <property type="component" value="Unassembled WGS sequence"/>
</dbReference>
<feature type="non-terminal residue" evidence="1">
    <location>
        <position position="60"/>
    </location>
</feature>
<protein>
    <submittedName>
        <fullName evidence="1">Signal peptidase I</fullName>
    </submittedName>
</protein>
<gene>
    <name evidence="1" type="ORF">FM068_11310</name>
</gene>